<feature type="region of interest" description="Disordered" evidence="2">
    <location>
        <begin position="66"/>
        <end position="112"/>
    </location>
</feature>
<reference evidence="4" key="1">
    <citation type="submission" date="2019-08" db="EMBL/GenBank/DDBJ databases">
        <title>The improved chromosome-level genome for the pearl oyster Pinctada fucata martensii using PacBio sequencing and Hi-C.</title>
        <authorList>
            <person name="Zheng Z."/>
        </authorList>
    </citation>
    <scope>NUCLEOTIDE SEQUENCE</scope>
    <source>
        <strain evidence="4">ZZ-2019</strain>
        <tissue evidence="4">Adductor muscle</tissue>
    </source>
</reference>
<keyword evidence="1" id="KW-0067">ATP-binding</keyword>
<dbReference type="Gene3D" id="1.10.510.10">
    <property type="entry name" value="Transferase(Phosphotransferase) domain 1"/>
    <property type="match status" value="1"/>
</dbReference>
<evidence type="ECO:0000256" key="1">
    <source>
        <dbReference type="PROSITE-ProRule" id="PRU10141"/>
    </source>
</evidence>
<dbReference type="GO" id="GO:0005524">
    <property type="term" value="F:ATP binding"/>
    <property type="evidence" value="ECO:0007669"/>
    <property type="project" value="UniProtKB-UniRule"/>
</dbReference>
<organism evidence="4 5">
    <name type="scientific">Pinctada imbricata</name>
    <name type="common">Atlantic pearl-oyster</name>
    <name type="synonym">Pinctada martensii</name>
    <dbReference type="NCBI Taxonomy" id="66713"/>
    <lineage>
        <taxon>Eukaryota</taxon>
        <taxon>Metazoa</taxon>
        <taxon>Spiralia</taxon>
        <taxon>Lophotrochozoa</taxon>
        <taxon>Mollusca</taxon>
        <taxon>Bivalvia</taxon>
        <taxon>Autobranchia</taxon>
        <taxon>Pteriomorphia</taxon>
        <taxon>Pterioida</taxon>
        <taxon>Pterioidea</taxon>
        <taxon>Pteriidae</taxon>
        <taxon>Pinctada</taxon>
    </lineage>
</organism>
<dbReference type="GO" id="GO:0004674">
    <property type="term" value="F:protein serine/threonine kinase activity"/>
    <property type="evidence" value="ECO:0007669"/>
    <property type="project" value="TreeGrafter"/>
</dbReference>
<feature type="compositionally biased region" description="Polar residues" evidence="2">
    <location>
        <begin position="1"/>
        <end position="11"/>
    </location>
</feature>
<comment type="caution">
    <text evidence="4">The sequence shown here is derived from an EMBL/GenBank/DDBJ whole genome shotgun (WGS) entry which is preliminary data.</text>
</comment>
<feature type="domain" description="Protein kinase" evidence="3">
    <location>
        <begin position="274"/>
        <end position="472"/>
    </location>
</feature>
<dbReference type="EMBL" id="VSWD01000007">
    <property type="protein sequence ID" value="KAK3097849.1"/>
    <property type="molecule type" value="Genomic_DNA"/>
</dbReference>
<evidence type="ECO:0000313" key="5">
    <source>
        <dbReference type="Proteomes" id="UP001186944"/>
    </source>
</evidence>
<evidence type="ECO:0000256" key="2">
    <source>
        <dbReference type="SAM" id="MobiDB-lite"/>
    </source>
</evidence>
<dbReference type="PROSITE" id="PS50011">
    <property type="entry name" value="PROTEIN_KINASE_DOM"/>
    <property type="match status" value="1"/>
</dbReference>
<dbReference type="InterPro" id="IPR011009">
    <property type="entry name" value="Kinase-like_dom_sf"/>
</dbReference>
<feature type="region of interest" description="Disordered" evidence="2">
    <location>
        <begin position="1"/>
        <end position="53"/>
    </location>
</feature>
<evidence type="ECO:0000313" key="4">
    <source>
        <dbReference type="EMBL" id="KAK3097849.1"/>
    </source>
</evidence>
<dbReference type="GO" id="GO:0005737">
    <property type="term" value="C:cytoplasm"/>
    <property type="evidence" value="ECO:0007669"/>
    <property type="project" value="TreeGrafter"/>
</dbReference>
<keyword evidence="5" id="KW-1185">Reference proteome</keyword>
<gene>
    <name evidence="4" type="ORF">FSP39_013810</name>
</gene>
<dbReference type="PROSITE" id="PS00107">
    <property type="entry name" value="PROTEIN_KINASE_ATP"/>
    <property type="match status" value="1"/>
</dbReference>
<name>A0AA88YJ66_PINIB</name>
<proteinExistence type="predicted"/>
<feature type="compositionally biased region" description="Basic residues" evidence="2">
    <location>
        <begin position="38"/>
        <end position="49"/>
    </location>
</feature>
<dbReference type="Proteomes" id="UP001186944">
    <property type="component" value="Unassembled WGS sequence"/>
</dbReference>
<dbReference type="AlphaFoldDB" id="A0AA88YJ66"/>
<protein>
    <recommendedName>
        <fullName evidence="3">Protein kinase domain-containing protein</fullName>
    </recommendedName>
</protein>
<dbReference type="PANTHER" id="PTHR24361">
    <property type="entry name" value="MITOGEN-ACTIVATED KINASE KINASE KINASE"/>
    <property type="match status" value="1"/>
</dbReference>
<feature type="compositionally biased region" description="Basic and acidic residues" evidence="2">
    <location>
        <begin position="75"/>
        <end position="86"/>
    </location>
</feature>
<evidence type="ECO:0000259" key="3">
    <source>
        <dbReference type="PROSITE" id="PS50011"/>
    </source>
</evidence>
<dbReference type="SUPFAM" id="SSF56112">
    <property type="entry name" value="Protein kinase-like (PK-like)"/>
    <property type="match status" value="1"/>
</dbReference>
<dbReference type="Pfam" id="PF00069">
    <property type="entry name" value="Pkinase"/>
    <property type="match status" value="1"/>
</dbReference>
<dbReference type="InterPro" id="IPR053235">
    <property type="entry name" value="Ser_Thr_kinase"/>
</dbReference>
<accession>A0AA88YJ66</accession>
<sequence>MVRNQGTNGNEQIERRRDSLNNVYLTGGRDARMDDSPRHRRLTPRKRCLSHNDASEIEQPISWHVKGSCQQTKQPHAEFIQKDPYKAPRRRSKSQSDSMDELPEPQKLDSIRPKVKEKIKELEGNFQAFTEEEHVHLNSDELFWSGKSGYSDLSRYQIEAPEQTDCPQCLRLMLSALHLSSHQLPRQLKSDGKLLDVNLYDLIRLQLERQEPAAYSDERPCYHYSVVQGEKTMIKRFLTCLFHGHLEHNCGILLKDELGNIARHKGKFREGHEYRMLKVLGQGTYGVVHLCEIITSSGNGFEFVIKEIKADAFNEEEIEIPLEHGNGCQQILEIYGIIKRGDKILLVMEYARGGTLSSLKVGRDITFKDFITVTFNLLGGIQYLHNAGICLYDIKDSNELAKVLVTWDSVILFTTFVSKGTSVRQFIQDKNFNYQIQPYIQSSSGYYLKEKTTRRNALDIVDDIELELILVN</sequence>
<keyword evidence="1" id="KW-0547">Nucleotide-binding</keyword>
<dbReference type="InterPro" id="IPR017441">
    <property type="entry name" value="Protein_kinase_ATP_BS"/>
</dbReference>
<dbReference type="InterPro" id="IPR000719">
    <property type="entry name" value="Prot_kinase_dom"/>
</dbReference>
<feature type="binding site" evidence="1">
    <location>
        <position position="306"/>
    </location>
    <ligand>
        <name>ATP</name>
        <dbReference type="ChEBI" id="CHEBI:30616"/>
    </ligand>
</feature>
<dbReference type="SMART" id="SM00220">
    <property type="entry name" value="S_TKc"/>
    <property type="match status" value="1"/>
</dbReference>